<reference evidence="1" key="1">
    <citation type="submission" date="2012-05" db="EMBL/GenBank/DDBJ databases">
        <authorList>
            <person name="McIlroy S."/>
        </authorList>
    </citation>
    <scope>NUCLEOTIDE SEQUENCE</scope>
    <source>
        <strain evidence="1">Ben 74</strain>
    </source>
</reference>
<dbReference type="EMBL" id="CAJC01000079">
    <property type="protein sequence ID" value="CCI52402.1"/>
    <property type="molecule type" value="Genomic_DNA"/>
</dbReference>
<evidence type="ECO:0000313" key="1">
    <source>
        <dbReference type="EMBL" id="CCI52402.1"/>
    </source>
</evidence>
<gene>
    <name evidence="1" type="ORF">BN13_170003</name>
</gene>
<comment type="caution">
    <text evidence="1">The sequence shown here is derived from an EMBL/GenBank/DDBJ whole genome shotgun (WGS) entry which is preliminary data.</text>
</comment>
<accession>A0A077MC52</accession>
<protein>
    <submittedName>
        <fullName evidence="1">Uncharacterized protein</fullName>
    </submittedName>
</protein>
<evidence type="ECO:0000313" key="2">
    <source>
        <dbReference type="Proteomes" id="UP000035720"/>
    </source>
</evidence>
<sequence>MLMDELLKVKRLDELARLDA</sequence>
<organism evidence="1 2">
    <name type="scientific">Nostocoides jenkinsii Ben 74</name>
    <dbReference type="NCBI Taxonomy" id="1193518"/>
    <lineage>
        <taxon>Bacteria</taxon>
        <taxon>Bacillati</taxon>
        <taxon>Actinomycetota</taxon>
        <taxon>Actinomycetes</taxon>
        <taxon>Micrococcales</taxon>
        <taxon>Intrasporangiaceae</taxon>
        <taxon>Nostocoides</taxon>
    </lineage>
</organism>
<reference evidence="1" key="2">
    <citation type="journal article" date="2013" name="ISME J.">
        <title>A metabolic model for members of the genus Tetrasphaera involved in enhanced biological phosphorus removal.</title>
        <authorList>
            <person name="Kristiansen R."/>
            <person name="Nguyen H.T.T."/>
            <person name="Saunders A.M."/>
            <person name="Nielsen J.L."/>
            <person name="Wimmer R."/>
            <person name="Le V.Q."/>
            <person name="McIlroy S.J."/>
            <person name="Petrovski S."/>
            <person name="Seviour R.J."/>
            <person name="Calteau A."/>
            <person name="Nielsen K.L."/>
            <person name="Nielsen P.H."/>
        </authorList>
    </citation>
    <scope>NUCLEOTIDE SEQUENCE [LARGE SCALE GENOMIC DNA]</scope>
    <source>
        <strain evidence="1">Ben 74</strain>
    </source>
</reference>
<dbReference type="Proteomes" id="UP000035720">
    <property type="component" value="Unassembled WGS sequence"/>
</dbReference>
<dbReference type="AlphaFoldDB" id="A0A077MC52"/>
<name>A0A077MC52_9MICO</name>
<proteinExistence type="predicted"/>
<keyword evidence="2" id="KW-1185">Reference proteome</keyword>